<dbReference type="AlphaFoldDB" id="A0A382BI21"/>
<accession>A0A382BI21</accession>
<proteinExistence type="predicted"/>
<organism evidence="1">
    <name type="scientific">marine metagenome</name>
    <dbReference type="NCBI Taxonomy" id="408172"/>
    <lineage>
        <taxon>unclassified sequences</taxon>
        <taxon>metagenomes</taxon>
        <taxon>ecological metagenomes</taxon>
    </lineage>
</organism>
<reference evidence="1" key="1">
    <citation type="submission" date="2018-05" db="EMBL/GenBank/DDBJ databases">
        <authorList>
            <person name="Lanie J.A."/>
            <person name="Ng W.-L."/>
            <person name="Kazmierczak K.M."/>
            <person name="Andrzejewski T.M."/>
            <person name="Davidsen T.M."/>
            <person name="Wayne K.J."/>
            <person name="Tettelin H."/>
            <person name="Glass J.I."/>
            <person name="Rusch D."/>
            <person name="Podicherti R."/>
            <person name="Tsui H.-C.T."/>
            <person name="Winkler M.E."/>
        </authorList>
    </citation>
    <scope>NUCLEOTIDE SEQUENCE</scope>
</reference>
<name>A0A382BI21_9ZZZZ</name>
<evidence type="ECO:0000313" key="1">
    <source>
        <dbReference type="EMBL" id="SVB13151.1"/>
    </source>
</evidence>
<sequence length="25" mass="2706">MEIVGFTTGDGNSLPIYHIPKELCA</sequence>
<gene>
    <name evidence="1" type="ORF">METZ01_LOCUS166005</name>
</gene>
<dbReference type="EMBL" id="UINC01029804">
    <property type="protein sequence ID" value="SVB13151.1"/>
    <property type="molecule type" value="Genomic_DNA"/>
</dbReference>
<protein>
    <submittedName>
        <fullName evidence="1">Uncharacterized protein</fullName>
    </submittedName>
</protein>